<keyword evidence="1" id="KW-0812">Transmembrane</keyword>
<evidence type="ECO:0000313" key="2">
    <source>
        <dbReference type="EMBL" id="CAI9950355.1"/>
    </source>
</evidence>
<feature type="transmembrane region" description="Helical" evidence="1">
    <location>
        <begin position="27"/>
        <end position="45"/>
    </location>
</feature>
<organism evidence="3">
    <name type="scientific">Hexamita inflata</name>
    <dbReference type="NCBI Taxonomy" id="28002"/>
    <lineage>
        <taxon>Eukaryota</taxon>
        <taxon>Metamonada</taxon>
        <taxon>Diplomonadida</taxon>
        <taxon>Hexamitidae</taxon>
        <taxon>Hexamitinae</taxon>
        <taxon>Hexamita</taxon>
    </lineage>
</organism>
<accession>A0AA86QPJ5</accession>
<comment type="caution">
    <text evidence="3">The sequence shown here is derived from an EMBL/GenBank/DDBJ whole genome shotgun (WGS) entry which is preliminary data.</text>
</comment>
<gene>
    <name evidence="2" type="ORF">HINF_LOCUS38000</name>
    <name evidence="3" type="ORF">HINF_LOCUS45473</name>
    <name evidence="4" type="ORF">HINF_LOCUS53862</name>
    <name evidence="5" type="ORF">HINF_LOCUS76462</name>
</gene>
<reference evidence="4 6" key="2">
    <citation type="submission" date="2024-07" db="EMBL/GenBank/DDBJ databases">
        <authorList>
            <person name="Akdeniz Z."/>
        </authorList>
    </citation>
    <scope>NUCLEOTIDE SEQUENCE [LARGE SCALE GENOMIC DNA]</scope>
</reference>
<protein>
    <submittedName>
        <fullName evidence="4">Hypothetical_protein</fullName>
    </submittedName>
</protein>
<dbReference type="Proteomes" id="UP001642409">
    <property type="component" value="Unassembled WGS sequence"/>
</dbReference>
<sequence length="186" mass="22071">MGIYLRIIQYRGHNNWIRIRIQERERLILIMVAYDMAHIILMGNEDKNYEVSYKNGGNIPESMSYYMRFFAQICSQLTIQFTVILNCVLGFSNKQTRFTLCFNNTNQLCDAVLELHYEWIRDQKFAEQSRLFLRVIACLHAYSPSITKYQPGSCGLQTYTRRCRLAVPRNVFRITYKQIILDLNEI</sequence>
<evidence type="ECO:0000313" key="4">
    <source>
        <dbReference type="EMBL" id="CAL6069201.1"/>
    </source>
</evidence>
<feature type="transmembrane region" description="Helical" evidence="1">
    <location>
        <begin position="65"/>
        <end position="89"/>
    </location>
</feature>
<proteinExistence type="predicted"/>
<name>A0AA86QPJ5_9EUKA</name>
<dbReference type="EMBL" id="CAXDID020000277">
    <property type="protein sequence ID" value="CAL6069201.1"/>
    <property type="molecule type" value="Genomic_DNA"/>
</dbReference>
<keyword evidence="1" id="KW-1133">Transmembrane helix</keyword>
<evidence type="ECO:0000256" key="1">
    <source>
        <dbReference type="SAM" id="Phobius"/>
    </source>
</evidence>
<dbReference type="AlphaFoldDB" id="A0AA86QPJ5"/>
<evidence type="ECO:0000313" key="5">
    <source>
        <dbReference type="EMBL" id="CAL6111575.1"/>
    </source>
</evidence>
<keyword evidence="1" id="KW-0472">Membrane</keyword>
<evidence type="ECO:0000313" key="6">
    <source>
        <dbReference type="Proteomes" id="UP001642409"/>
    </source>
</evidence>
<evidence type="ECO:0000313" key="3">
    <source>
        <dbReference type="EMBL" id="CAI9957828.1"/>
    </source>
</evidence>
<dbReference type="EMBL" id="CATOUU010000895">
    <property type="protein sequence ID" value="CAI9957828.1"/>
    <property type="molecule type" value="Genomic_DNA"/>
</dbReference>
<reference evidence="3" key="1">
    <citation type="submission" date="2023-06" db="EMBL/GenBank/DDBJ databases">
        <authorList>
            <person name="Kurt Z."/>
        </authorList>
    </citation>
    <scope>NUCLEOTIDE SEQUENCE</scope>
</reference>
<dbReference type="EMBL" id="CATOUU010000811">
    <property type="protein sequence ID" value="CAI9950355.1"/>
    <property type="molecule type" value="Genomic_DNA"/>
</dbReference>
<keyword evidence="6" id="KW-1185">Reference proteome</keyword>
<dbReference type="EMBL" id="CAXDID020000711">
    <property type="protein sequence ID" value="CAL6111575.1"/>
    <property type="molecule type" value="Genomic_DNA"/>
</dbReference>